<sequence>MVSVAQFSRPVGAALLSEVGRRNHVSRNEWLARRRLATFVAVLGDHILAPKDFVQGFEGPSYGADSCHFSVFGQDVRNNFFFFPNRRHALVAD</sequence>
<organism evidence="1 2">
    <name type="scientific">Plakobranchus ocellatus</name>
    <dbReference type="NCBI Taxonomy" id="259542"/>
    <lineage>
        <taxon>Eukaryota</taxon>
        <taxon>Metazoa</taxon>
        <taxon>Spiralia</taxon>
        <taxon>Lophotrochozoa</taxon>
        <taxon>Mollusca</taxon>
        <taxon>Gastropoda</taxon>
        <taxon>Heterobranchia</taxon>
        <taxon>Euthyneura</taxon>
        <taxon>Panpulmonata</taxon>
        <taxon>Sacoglossa</taxon>
        <taxon>Placobranchoidea</taxon>
        <taxon>Plakobranchidae</taxon>
        <taxon>Plakobranchus</taxon>
    </lineage>
</organism>
<proteinExistence type="predicted"/>
<reference evidence="1 2" key="1">
    <citation type="journal article" date="2021" name="Elife">
        <title>Chloroplast acquisition without the gene transfer in kleptoplastic sea slugs, Plakobranchus ocellatus.</title>
        <authorList>
            <person name="Maeda T."/>
            <person name="Takahashi S."/>
            <person name="Yoshida T."/>
            <person name="Shimamura S."/>
            <person name="Takaki Y."/>
            <person name="Nagai Y."/>
            <person name="Toyoda A."/>
            <person name="Suzuki Y."/>
            <person name="Arimoto A."/>
            <person name="Ishii H."/>
            <person name="Satoh N."/>
            <person name="Nishiyama T."/>
            <person name="Hasebe M."/>
            <person name="Maruyama T."/>
            <person name="Minagawa J."/>
            <person name="Obokata J."/>
            <person name="Shigenobu S."/>
        </authorList>
    </citation>
    <scope>NUCLEOTIDE SEQUENCE [LARGE SCALE GENOMIC DNA]</scope>
</reference>
<keyword evidence="2" id="KW-1185">Reference proteome</keyword>
<evidence type="ECO:0000313" key="2">
    <source>
        <dbReference type="Proteomes" id="UP000735302"/>
    </source>
</evidence>
<protein>
    <submittedName>
        <fullName evidence="1">Uncharacterized protein</fullName>
    </submittedName>
</protein>
<accession>A0AAV4AR85</accession>
<dbReference type="EMBL" id="BLXT01004061">
    <property type="protein sequence ID" value="GFO09390.1"/>
    <property type="molecule type" value="Genomic_DNA"/>
</dbReference>
<evidence type="ECO:0000313" key="1">
    <source>
        <dbReference type="EMBL" id="GFO09390.1"/>
    </source>
</evidence>
<name>A0AAV4AR85_9GAST</name>
<gene>
    <name evidence="1" type="ORF">PoB_003589500</name>
</gene>
<comment type="caution">
    <text evidence="1">The sequence shown here is derived from an EMBL/GenBank/DDBJ whole genome shotgun (WGS) entry which is preliminary data.</text>
</comment>
<dbReference type="Proteomes" id="UP000735302">
    <property type="component" value="Unassembled WGS sequence"/>
</dbReference>
<dbReference type="AlphaFoldDB" id="A0AAV4AR85"/>